<keyword evidence="4" id="KW-0808">Transferase</keyword>
<evidence type="ECO:0000313" key="4">
    <source>
        <dbReference type="EMBL" id="MBL1102987.1"/>
    </source>
</evidence>
<dbReference type="Pfam" id="PF00698">
    <property type="entry name" value="Acyl_transf_1"/>
    <property type="match status" value="1"/>
</dbReference>
<keyword evidence="2" id="KW-0597">Phosphoprotein</keyword>
<evidence type="ECO:0000256" key="2">
    <source>
        <dbReference type="ARBA" id="ARBA00022553"/>
    </source>
</evidence>
<comment type="caution">
    <text evidence="4">The sequence shown here is derived from an EMBL/GenBank/DDBJ whole genome shotgun (WGS) entry which is preliminary data.</text>
</comment>
<dbReference type="SMART" id="SM00827">
    <property type="entry name" value="PKS_AT"/>
    <property type="match status" value="1"/>
</dbReference>
<dbReference type="InterPro" id="IPR050091">
    <property type="entry name" value="PKS_NRPS_Biosynth_Enz"/>
</dbReference>
<protein>
    <submittedName>
        <fullName evidence="4">Acyltransferase domain-containing protein</fullName>
    </submittedName>
</protein>
<feature type="domain" description="Malonyl-CoA:ACP transacylase (MAT)" evidence="3">
    <location>
        <begin position="1"/>
        <end position="108"/>
    </location>
</feature>
<dbReference type="PANTHER" id="PTHR43775:SF37">
    <property type="entry name" value="SI:DKEY-61P9.11"/>
    <property type="match status" value="1"/>
</dbReference>
<gene>
    <name evidence="4" type="ORF">JK363_41780</name>
</gene>
<keyword evidence="4" id="KW-0012">Acyltransferase</keyword>
<name>A0ABS1NSA5_9ACTN</name>
<sequence>RVSHAFHSPLMEPMLAEFRQVAERLTYEAPGIPLVSNLTGELVADEVCDPEYWVRHVREAVRFADGVSHLATLGVTAFLELGPDGVLSSMGQDSAPETLFAPVLRKDRDETTS</sequence>
<evidence type="ECO:0000259" key="3">
    <source>
        <dbReference type="SMART" id="SM00827"/>
    </source>
</evidence>
<dbReference type="RefSeq" id="WP_201883539.1">
    <property type="nucleotide sequence ID" value="NZ_JAERRF010000228.1"/>
</dbReference>
<feature type="non-terminal residue" evidence="4">
    <location>
        <position position="1"/>
    </location>
</feature>
<evidence type="ECO:0000313" key="5">
    <source>
        <dbReference type="Proteomes" id="UP000634229"/>
    </source>
</evidence>
<organism evidence="4 5">
    <name type="scientific">Streptomyces coffeae</name>
    <dbReference type="NCBI Taxonomy" id="621382"/>
    <lineage>
        <taxon>Bacteria</taxon>
        <taxon>Bacillati</taxon>
        <taxon>Actinomycetota</taxon>
        <taxon>Actinomycetes</taxon>
        <taxon>Kitasatosporales</taxon>
        <taxon>Streptomycetaceae</taxon>
        <taxon>Streptomyces</taxon>
    </lineage>
</organism>
<feature type="non-terminal residue" evidence="4">
    <location>
        <position position="113"/>
    </location>
</feature>
<evidence type="ECO:0000256" key="1">
    <source>
        <dbReference type="ARBA" id="ARBA00022450"/>
    </source>
</evidence>
<dbReference type="Gene3D" id="3.40.366.10">
    <property type="entry name" value="Malonyl-Coenzyme A Acyl Carrier Protein, domain 2"/>
    <property type="match status" value="1"/>
</dbReference>
<dbReference type="Proteomes" id="UP000634229">
    <property type="component" value="Unassembled WGS sequence"/>
</dbReference>
<accession>A0ABS1NSA5</accession>
<dbReference type="InterPro" id="IPR016035">
    <property type="entry name" value="Acyl_Trfase/lysoPLipase"/>
</dbReference>
<dbReference type="EMBL" id="JAERRF010000228">
    <property type="protein sequence ID" value="MBL1102987.1"/>
    <property type="molecule type" value="Genomic_DNA"/>
</dbReference>
<dbReference type="GO" id="GO:0016746">
    <property type="term" value="F:acyltransferase activity"/>
    <property type="evidence" value="ECO:0007669"/>
    <property type="project" value="UniProtKB-KW"/>
</dbReference>
<dbReference type="InterPro" id="IPR001227">
    <property type="entry name" value="Ac_transferase_dom_sf"/>
</dbReference>
<dbReference type="PANTHER" id="PTHR43775">
    <property type="entry name" value="FATTY ACID SYNTHASE"/>
    <property type="match status" value="1"/>
</dbReference>
<keyword evidence="1" id="KW-0596">Phosphopantetheine</keyword>
<keyword evidence="5" id="KW-1185">Reference proteome</keyword>
<dbReference type="InterPro" id="IPR014043">
    <property type="entry name" value="Acyl_transferase_dom"/>
</dbReference>
<reference evidence="4 5" key="1">
    <citation type="submission" date="2021-01" db="EMBL/GenBank/DDBJ databases">
        <title>WGS of actinomycetes isolated from Thailand.</title>
        <authorList>
            <person name="Thawai C."/>
        </authorList>
    </citation>
    <scope>NUCLEOTIDE SEQUENCE [LARGE SCALE GENOMIC DNA]</scope>
    <source>
        <strain evidence="4 5">CA1R205</strain>
    </source>
</reference>
<proteinExistence type="predicted"/>
<dbReference type="SUPFAM" id="SSF52151">
    <property type="entry name" value="FabD/lysophospholipase-like"/>
    <property type="match status" value="1"/>
</dbReference>